<dbReference type="Proteomes" id="UP000266483">
    <property type="component" value="Unassembled WGS sequence"/>
</dbReference>
<sequence>MNTDSPLIVGIGGTMRVGSTSEKAMAAALRMAESQGARTLMLSGPALDMETFDPAVASRSENAQRLVEALRAADGIILSSPSYHGSISGHLKNALDYTEDMRADERPYFDNRAVGCIVCADGAQAMGSTLSTLRSIVHALRGWPTPYAAVINSSLKPFEADGSIKNPDVAAQLNIMAGQVVEFARRARLAASVEASVN</sequence>
<dbReference type="InterPro" id="IPR029039">
    <property type="entry name" value="Flavoprotein-like_sf"/>
</dbReference>
<name>A0A3A1YW53_9BURK</name>
<dbReference type="InterPro" id="IPR050712">
    <property type="entry name" value="NAD(P)H-dep_reductase"/>
</dbReference>
<dbReference type="OrthoDB" id="1643408at2"/>
<gene>
    <name evidence="2" type="ORF">CJO09_11520</name>
    <name evidence="3" type="ORF">CJP73_03420</name>
</gene>
<dbReference type="PANTHER" id="PTHR30543">
    <property type="entry name" value="CHROMATE REDUCTASE"/>
    <property type="match status" value="1"/>
</dbReference>
<feature type="domain" description="NADPH-dependent FMN reductase-like" evidence="1">
    <location>
        <begin position="8"/>
        <end position="150"/>
    </location>
</feature>
<dbReference type="Pfam" id="PF03358">
    <property type="entry name" value="FMN_red"/>
    <property type="match status" value="1"/>
</dbReference>
<evidence type="ECO:0000313" key="4">
    <source>
        <dbReference type="Proteomes" id="UP000266206"/>
    </source>
</evidence>
<keyword evidence="5" id="KW-1185">Reference proteome</keyword>
<evidence type="ECO:0000313" key="2">
    <source>
        <dbReference type="EMBL" id="RII82516.1"/>
    </source>
</evidence>
<dbReference type="EMBL" id="NQYH01000001">
    <property type="protein sequence ID" value="RIY42493.1"/>
    <property type="molecule type" value="Genomic_DNA"/>
</dbReference>
<dbReference type="PANTHER" id="PTHR30543:SF21">
    <property type="entry name" value="NAD(P)H-DEPENDENT FMN REDUCTASE LOT6"/>
    <property type="match status" value="1"/>
</dbReference>
<dbReference type="InterPro" id="IPR005025">
    <property type="entry name" value="FMN_Rdtase-like_dom"/>
</dbReference>
<organism evidence="3 4">
    <name type="scientific">Neopusillimonas maritima</name>
    <dbReference type="NCBI Taxonomy" id="2026239"/>
    <lineage>
        <taxon>Bacteria</taxon>
        <taxon>Pseudomonadati</taxon>
        <taxon>Pseudomonadota</taxon>
        <taxon>Betaproteobacteria</taxon>
        <taxon>Burkholderiales</taxon>
        <taxon>Alcaligenaceae</taxon>
        <taxon>Neopusillimonas</taxon>
    </lineage>
</organism>
<protein>
    <submittedName>
        <fullName evidence="3">FMN reductase</fullName>
    </submittedName>
</protein>
<evidence type="ECO:0000313" key="5">
    <source>
        <dbReference type="Proteomes" id="UP000266483"/>
    </source>
</evidence>
<accession>A0A3A1YW53</accession>
<comment type="caution">
    <text evidence="3">The sequence shown here is derived from an EMBL/GenBank/DDBJ whole genome shotgun (WGS) entry which is preliminary data.</text>
</comment>
<dbReference type="GO" id="GO:0005829">
    <property type="term" value="C:cytosol"/>
    <property type="evidence" value="ECO:0007669"/>
    <property type="project" value="TreeGrafter"/>
</dbReference>
<dbReference type="Gene3D" id="3.40.50.360">
    <property type="match status" value="1"/>
</dbReference>
<evidence type="ECO:0000313" key="3">
    <source>
        <dbReference type="EMBL" id="RIY42493.1"/>
    </source>
</evidence>
<dbReference type="GO" id="GO:0010181">
    <property type="term" value="F:FMN binding"/>
    <property type="evidence" value="ECO:0007669"/>
    <property type="project" value="TreeGrafter"/>
</dbReference>
<dbReference type="Proteomes" id="UP000266206">
    <property type="component" value="Unassembled WGS sequence"/>
</dbReference>
<reference evidence="4 5" key="1">
    <citation type="submission" date="2017-08" db="EMBL/GenBank/DDBJ databases">
        <title>Pusillimonas indicus sp. nov., a member of the family Alcaligenaceae isolated from surface seawater.</title>
        <authorList>
            <person name="Li J."/>
        </authorList>
    </citation>
    <scope>NUCLEOTIDE SEQUENCE [LARGE SCALE GENOMIC DNA]</scope>
    <source>
        <strain evidence="2 5">17-4A</strain>
        <strain evidence="3 4">L52-1-41</strain>
    </source>
</reference>
<dbReference type="RefSeq" id="WP_114420283.1">
    <property type="nucleotide sequence ID" value="NZ_CP170494.1"/>
</dbReference>
<dbReference type="GO" id="GO:0016491">
    <property type="term" value="F:oxidoreductase activity"/>
    <property type="evidence" value="ECO:0007669"/>
    <property type="project" value="InterPro"/>
</dbReference>
<proteinExistence type="predicted"/>
<dbReference type="AlphaFoldDB" id="A0A3A1YW53"/>
<dbReference type="SUPFAM" id="SSF52218">
    <property type="entry name" value="Flavoproteins"/>
    <property type="match status" value="1"/>
</dbReference>
<evidence type="ECO:0000259" key="1">
    <source>
        <dbReference type="Pfam" id="PF03358"/>
    </source>
</evidence>
<dbReference type="EMBL" id="NQOU01000004">
    <property type="protein sequence ID" value="RII82516.1"/>
    <property type="molecule type" value="Genomic_DNA"/>
</dbReference>